<evidence type="ECO:0000313" key="3">
    <source>
        <dbReference type="Proteomes" id="UP000313359"/>
    </source>
</evidence>
<evidence type="ECO:0000313" key="1">
    <source>
        <dbReference type="EMBL" id="RPD52158.1"/>
    </source>
</evidence>
<keyword evidence="3" id="KW-1185">Reference proteome</keyword>
<accession>A0A5C2RMT8</accession>
<gene>
    <name evidence="2" type="ORF">L227DRAFT_617828</name>
    <name evidence="1" type="ORF">L227DRAFT_618040</name>
</gene>
<evidence type="ECO:0000313" key="2">
    <source>
        <dbReference type="EMBL" id="RPD52430.1"/>
    </source>
</evidence>
<organism evidence="2 3">
    <name type="scientific">Lentinus tigrinus ALCF2SS1-6</name>
    <dbReference type="NCBI Taxonomy" id="1328759"/>
    <lineage>
        <taxon>Eukaryota</taxon>
        <taxon>Fungi</taxon>
        <taxon>Dikarya</taxon>
        <taxon>Basidiomycota</taxon>
        <taxon>Agaricomycotina</taxon>
        <taxon>Agaricomycetes</taxon>
        <taxon>Polyporales</taxon>
        <taxon>Polyporaceae</taxon>
        <taxon>Lentinus</taxon>
    </lineage>
</organism>
<sequence>MAASSSWYTVLMHGQTSDTDNVHGSTLAIASSASSSSLEAAFSIDAVGDKTSTRPLPSADSSI</sequence>
<dbReference type="AlphaFoldDB" id="A0A5C2RMT8"/>
<dbReference type="EMBL" id="ML122363">
    <property type="protein sequence ID" value="RPD52430.1"/>
    <property type="molecule type" value="Genomic_DNA"/>
</dbReference>
<protein>
    <submittedName>
        <fullName evidence="2">Uncharacterized protein</fullName>
    </submittedName>
</protein>
<dbReference type="EMBL" id="ML122408">
    <property type="protein sequence ID" value="RPD52158.1"/>
    <property type="molecule type" value="Genomic_DNA"/>
</dbReference>
<name>A0A5C2RMT8_9APHY</name>
<dbReference type="Proteomes" id="UP000313359">
    <property type="component" value="Unassembled WGS sequence"/>
</dbReference>
<proteinExistence type="predicted"/>
<reference evidence="2" key="1">
    <citation type="journal article" date="2018" name="Genome Biol. Evol.">
        <title>Genomics and development of Lentinus tigrinus, a white-rot wood-decaying mushroom with dimorphic fruiting bodies.</title>
        <authorList>
            <person name="Wu B."/>
            <person name="Xu Z."/>
            <person name="Knudson A."/>
            <person name="Carlson A."/>
            <person name="Chen N."/>
            <person name="Kovaka S."/>
            <person name="LaButti K."/>
            <person name="Lipzen A."/>
            <person name="Pennachio C."/>
            <person name="Riley R."/>
            <person name="Schakwitz W."/>
            <person name="Umezawa K."/>
            <person name="Ohm R.A."/>
            <person name="Grigoriev I.V."/>
            <person name="Nagy L.G."/>
            <person name="Gibbons J."/>
            <person name="Hibbett D."/>
        </authorList>
    </citation>
    <scope>NUCLEOTIDE SEQUENCE [LARGE SCALE GENOMIC DNA]</scope>
    <source>
        <strain evidence="2">ALCF2SS1-6</strain>
    </source>
</reference>